<evidence type="ECO:0000256" key="1">
    <source>
        <dbReference type="SAM" id="MobiDB-lite"/>
    </source>
</evidence>
<dbReference type="Proteomes" id="UP000063699">
    <property type="component" value="Chromosome"/>
</dbReference>
<protein>
    <submittedName>
        <fullName evidence="2">Uncharacterized protein</fullName>
    </submittedName>
</protein>
<organism evidence="2 3">
    <name type="scientific">Kibdelosporangium phytohabitans</name>
    <dbReference type="NCBI Taxonomy" id="860235"/>
    <lineage>
        <taxon>Bacteria</taxon>
        <taxon>Bacillati</taxon>
        <taxon>Actinomycetota</taxon>
        <taxon>Actinomycetes</taxon>
        <taxon>Pseudonocardiales</taxon>
        <taxon>Pseudonocardiaceae</taxon>
        <taxon>Kibdelosporangium</taxon>
    </lineage>
</organism>
<evidence type="ECO:0000313" key="3">
    <source>
        <dbReference type="Proteomes" id="UP000063699"/>
    </source>
</evidence>
<proteinExistence type="predicted"/>
<evidence type="ECO:0000313" key="2">
    <source>
        <dbReference type="EMBL" id="ALG09551.1"/>
    </source>
</evidence>
<gene>
    <name evidence="2" type="ORF">AOZ06_23970</name>
</gene>
<dbReference type="EMBL" id="CP012752">
    <property type="protein sequence ID" value="ALG09551.1"/>
    <property type="molecule type" value="Genomic_DNA"/>
</dbReference>
<dbReference type="STRING" id="860235.AOZ06_23970"/>
<dbReference type="KEGG" id="kphy:AOZ06_23970"/>
<accession>A0A0N7F3T8</accession>
<feature type="region of interest" description="Disordered" evidence="1">
    <location>
        <begin position="1"/>
        <end position="23"/>
    </location>
</feature>
<dbReference type="AlphaFoldDB" id="A0A0N7F3T8"/>
<name>A0A0N7F3T8_9PSEU</name>
<sequence>MEHPMSGRDFRRAERGQRRHHPEFRIAAPDWSAEARTRLRALLDAATGAAAQPSADETELHEKDLAEAATNLWRARKRLERTTNGSKETRHAGRLLHASHDALGRAGLVIQDHDGAVYHPGHVLEVLAFQQDPAFEHDVVIETKRPSLYLSGRQIQIGQVIVGCPVTSEDDNHA</sequence>
<reference evidence="2 3" key="1">
    <citation type="submission" date="2015-07" db="EMBL/GenBank/DDBJ databases">
        <title>Genome sequencing of Kibdelosporangium phytohabitans.</title>
        <authorList>
            <person name="Qin S."/>
            <person name="Xing K."/>
        </authorList>
    </citation>
    <scope>NUCLEOTIDE SEQUENCE [LARGE SCALE GENOMIC DNA]</scope>
    <source>
        <strain evidence="2 3">KLBMP1111</strain>
    </source>
</reference>
<feature type="compositionally biased region" description="Basic and acidic residues" evidence="1">
    <location>
        <begin position="1"/>
        <end position="16"/>
    </location>
</feature>
<keyword evidence="3" id="KW-1185">Reference proteome</keyword>